<dbReference type="Gene3D" id="1.20.210.10">
    <property type="entry name" value="Cytochrome c oxidase-like, subunit I domain"/>
    <property type="match status" value="1"/>
</dbReference>
<feature type="transmembrane region" description="Helical" evidence="1">
    <location>
        <begin position="546"/>
        <end position="567"/>
    </location>
</feature>
<dbReference type="SUPFAM" id="SSF81442">
    <property type="entry name" value="Cytochrome c oxidase subunit I-like"/>
    <property type="match status" value="1"/>
</dbReference>
<dbReference type="PANTHER" id="PTHR10422:SF38">
    <property type="entry name" value="CYTOCHROME B SUBUNIT OF NITRIC OXIDE REDUCTASE"/>
    <property type="match status" value="1"/>
</dbReference>
<feature type="transmembrane region" description="Helical" evidence="1">
    <location>
        <begin position="587"/>
        <end position="610"/>
    </location>
</feature>
<feature type="transmembrane region" description="Helical" evidence="1">
    <location>
        <begin position="7"/>
        <end position="27"/>
    </location>
</feature>
<keyword evidence="1" id="KW-1133">Transmembrane helix</keyword>
<dbReference type="AlphaFoldDB" id="A0A6P1KF84"/>
<feature type="transmembrane region" description="Helical" evidence="1">
    <location>
        <begin position="229"/>
        <end position="253"/>
    </location>
</feature>
<feature type="transmembrane region" description="Helical" evidence="1">
    <location>
        <begin position="413"/>
        <end position="434"/>
    </location>
</feature>
<protein>
    <submittedName>
        <fullName evidence="3">Nitric-oxide reductase large subunit</fullName>
    </submittedName>
</protein>
<dbReference type="GO" id="GO:0009060">
    <property type="term" value="P:aerobic respiration"/>
    <property type="evidence" value="ECO:0007669"/>
    <property type="project" value="InterPro"/>
</dbReference>
<dbReference type="GO" id="GO:0016020">
    <property type="term" value="C:membrane"/>
    <property type="evidence" value="ECO:0007669"/>
    <property type="project" value="InterPro"/>
</dbReference>
<keyword evidence="1" id="KW-0472">Membrane</keyword>
<dbReference type="EMBL" id="CP047226">
    <property type="protein sequence ID" value="QHG08487.1"/>
    <property type="molecule type" value="Genomic_DNA"/>
</dbReference>
<dbReference type="InterPro" id="IPR054309">
    <property type="entry name" value="NorB_cytochrome_c-like"/>
</dbReference>
<accession>A0A6P1KF84</accession>
<dbReference type="PANTHER" id="PTHR10422">
    <property type="entry name" value="CYTOCHROME C OXIDASE SUBUNIT 1"/>
    <property type="match status" value="1"/>
</dbReference>
<proteinExistence type="predicted"/>
<feature type="transmembrane region" description="Helical" evidence="1">
    <location>
        <begin position="335"/>
        <end position="357"/>
    </location>
</feature>
<feature type="transmembrane region" description="Helical" evidence="1">
    <location>
        <begin position="670"/>
        <end position="691"/>
    </location>
</feature>
<dbReference type="Pfam" id="PF00115">
    <property type="entry name" value="COX1"/>
    <property type="match status" value="1"/>
</dbReference>
<evidence type="ECO:0000256" key="1">
    <source>
        <dbReference type="SAM" id="Phobius"/>
    </source>
</evidence>
<feature type="transmembrane region" description="Helical" evidence="1">
    <location>
        <begin position="520"/>
        <end position="540"/>
    </location>
</feature>
<gene>
    <name evidence="3" type="ORF">GSF12_00260</name>
</gene>
<feature type="transmembrane region" description="Helical" evidence="1">
    <location>
        <begin position="486"/>
        <end position="508"/>
    </location>
</feature>
<keyword evidence="1" id="KW-0812">Transmembrane</keyword>
<evidence type="ECO:0000259" key="2">
    <source>
        <dbReference type="Pfam" id="PF22085"/>
    </source>
</evidence>
<name>A0A6P1KF84_FAUOS</name>
<feature type="transmembrane region" description="Helical" evidence="1">
    <location>
        <begin position="630"/>
        <end position="649"/>
    </location>
</feature>
<feature type="transmembrane region" description="Helical" evidence="1">
    <location>
        <begin position="446"/>
        <end position="466"/>
    </location>
</feature>
<dbReference type="GO" id="GO:0020037">
    <property type="term" value="F:heme binding"/>
    <property type="evidence" value="ECO:0007669"/>
    <property type="project" value="InterPro"/>
</dbReference>
<dbReference type="Pfam" id="PF22085">
    <property type="entry name" value="NorB_cytochrome_c-like"/>
    <property type="match status" value="1"/>
</dbReference>
<feature type="domain" description="Nitric oxide reductase subunit B cytochrome c-like" evidence="2">
    <location>
        <begin position="37"/>
        <end position="216"/>
    </location>
</feature>
<feature type="transmembrane region" description="Helical" evidence="1">
    <location>
        <begin position="369"/>
        <end position="393"/>
    </location>
</feature>
<dbReference type="GO" id="GO:0004129">
    <property type="term" value="F:cytochrome-c oxidase activity"/>
    <property type="evidence" value="ECO:0007669"/>
    <property type="project" value="InterPro"/>
</dbReference>
<dbReference type="InterPro" id="IPR036927">
    <property type="entry name" value="Cyt_c_oxase-like_su1_sf"/>
</dbReference>
<organism evidence="3">
    <name type="scientific">Faucicola osloensis</name>
    <name type="common">Moraxella osloensis</name>
    <dbReference type="NCBI Taxonomy" id="34062"/>
    <lineage>
        <taxon>Bacteria</taxon>
        <taxon>Pseudomonadati</taxon>
        <taxon>Pseudomonadota</taxon>
        <taxon>Gammaproteobacteria</taxon>
        <taxon>Moraxellales</taxon>
        <taxon>Moraxellaceae</taxon>
        <taxon>Faucicola</taxon>
    </lineage>
</organism>
<feature type="transmembrane region" description="Helical" evidence="1">
    <location>
        <begin position="285"/>
        <end position="308"/>
    </location>
</feature>
<dbReference type="FunFam" id="1.20.210.10:FF:000008">
    <property type="entry name" value="Nitric oxide reductase large subunit"/>
    <property type="match status" value="1"/>
</dbReference>
<reference evidence="3" key="1">
    <citation type="journal article" date="2020" name="Microbiol. Resour. Announc.">
        <title>Complete Genome Sequence of Moraxella osloensis Strain YV1, Isolated from an Australian Wastewater Treatment Plant.</title>
        <authorList>
            <person name="Batinovic S."/>
            <person name="Rice D.T.F."/>
            <person name="Seviour R.J."/>
            <person name="Petrovski S."/>
        </authorList>
    </citation>
    <scope>NUCLEOTIDE SEQUENCE</scope>
    <source>
        <strain evidence="3">YV1</strain>
    </source>
</reference>
<dbReference type="InterPro" id="IPR000883">
    <property type="entry name" value="Cyt_C_Oxase_1"/>
</dbReference>
<evidence type="ECO:0000313" key="3">
    <source>
        <dbReference type="EMBL" id="QHG08487.1"/>
    </source>
</evidence>
<sequence>MGEFKRHWIALIAILIVTFSLLGWGGVEIYRTTPPIPEKFVDRTGQVVMTKDDILNGQSAWQSTGGMQLGSVYGHGALQAPDWTADFLHRELTTWMDIKAQAQFQKPFAQLTVEQQAPIESALKQEYRKGSAYNNGTVTLSDTRIAAMQQTAKYYIDLYGDSPEFHKSRESFAMKENTLPDLSKREHLADFYFWTAWTASSERAGTNATYTNNWPHEPLIDNNPTAENVIWSIASVVFLIAGVGFLIWGWSFLHHDEAEVKLTVPKRDPLSLIELTPSQKALAKYAFLVMGLFVAQIFLGGLIAHYTVEGQDFYGIHLSEFLPYSLARTWHIQAVLFWVATAFLAVGLFVTPILNGGKDPKFQKLGVDVLWVALIIVCLGSFAGQYLAIHQIMPDNLNFWFGHQGYEFIDIGRFWQILKWVGVLFWLVLMLRGGLTAFKGQGDKNLLFMFIASVVCVGLFYGPGLLYGEHTPIAIMEYWRWWVVHLWVEGFFEVFATVAIAFIFFNLGLVTRRTATASSITSGALFLLGGVPGTFHHLYFTGTTTPIMAIGASFSALEVVPLVVLGYEGYEHWSMQRHAAWMDRLKWPVLFFVAVAFWNMLGAGVFGFMINPPISLFYLQGLNTTAVHSHAALFGVYGFLALGFILLVMRYIRPQYRFNDRLMKVGFWGLNLGLVGMIVTSLLPIGIYQAYASMTQGLWYARSEGFLQQDFLETLRWIRTISDLVFIAGGCSVAWQVVKMAFNIGSPDAAVPVQPFDTVEENPDPATPAHRV</sequence>